<dbReference type="AlphaFoldDB" id="K5ZN89"/>
<feature type="transmembrane region" description="Helical" evidence="5">
    <location>
        <begin position="58"/>
        <end position="75"/>
    </location>
</feature>
<dbReference type="InterPro" id="IPR007016">
    <property type="entry name" value="O-antigen_ligase-rel_domated"/>
</dbReference>
<dbReference type="GO" id="GO:0016020">
    <property type="term" value="C:membrane"/>
    <property type="evidence" value="ECO:0007669"/>
    <property type="project" value="UniProtKB-SubCell"/>
</dbReference>
<feature type="transmembrane region" description="Helical" evidence="5">
    <location>
        <begin position="330"/>
        <end position="353"/>
    </location>
</feature>
<proteinExistence type="predicted"/>
<dbReference type="EMBL" id="AGZP01000010">
    <property type="protein sequence ID" value="EKN12986.1"/>
    <property type="molecule type" value="Genomic_DNA"/>
</dbReference>
<evidence type="ECO:0000256" key="3">
    <source>
        <dbReference type="ARBA" id="ARBA00022989"/>
    </source>
</evidence>
<feature type="domain" description="O-antigen ligase-related" evidence="6">
    <location>
        <begin position="209"/>
        <end position="317"/>
    </location>
</feature>
<name>K5ZN89_9BACT</name>
<gene>
    <name evidence="7" type="ORF">HMPREF1077_01079</name>
</gene>
<protein>
    <recommendedName>
        <fullName evidence="6">O-antigen ligase-related domain-containing protein</fullName>
    </recommendedName>
</protein>
<dbReference type="PATRIC" id="fig|999419.3.peg.1104"/>
<keyword evidence="2 5" id="KW-0812">Transmembrane</keyword>
<accession>K5ZN89</accession>
<dbReference type="Pfam" id="PF04932">
    <property type="entry name" value="Wzy_C"/>
    <property type="match status" value="1"/>
</dbReference>
<keyword evidence="3 5" id="KW-1133">Transmembrane helix</keyword>
<feature type="transmembrane region" description="Helical" evidence="5">
    <location>
        <begin position="373"/>
        <end position="403"/>
    </location>
</feature>
<dbReference type="HOGENOM" id="CLU_645355_0_0_10"/>
<dbReference type="Proteomes" id="UP000001218">
    <property type="component" value="Unassembled WGS sequence"/>
</dbReference>
<keyword evidence="4 5" id="KW-0472">Membrane</keyword>
<feature type="transmembrane region" description="Helical" evidence="5">
    <location>
        <begin position="26"/>
        <end position="46"/>
    </location>
</feature>
<feature type="transmembrane region" description="Helical" evidence="5">
    <location>
        <begin position="243"/>
        <end position="266"/>
    </location>
</feature>
<evidence type="ECO:0000256" key="1">
    <source>
        <dbReference type="ARBA" id="ARBA00004141"/>
    </source>
</evidence>
<comment type="subcellular location">
    <subcellularLocation>
        <location evidence="1">Membrane</location>
        <topology evidence="1">Multi-pass membrane protein</topology>
    </subcellularLocation>
</comment>
<evidence type="ECO:0000313" key="8">
    <source>
        <dbReference type="Proteomes" id="UP000001218"/>
    </source>
</evidence>
<evidence type="ECO:0000259" key="6">
    <source>
        <dbReference type="Pfam" id="PF04932"/>
    </source>
</evidence>
<sequence length="425" mass="49384">MLTISKNNIDYIFICILLLFSTSANIHLSGIPGCFLLFICALSYQFIQERKILISHKFLLLIGLQLIYFGLLSILHHQLEYYKFICYFTYSYAAYVAIRIVSNKLLFYTEAAITMFAYISVFFFLWQLINPASLFYIIKQIGVQYPDALASSENRFAYNMLIYSINSPFDGSFTRNCGLFFEPGLNACILCLALALNIMRNNLKFRRSFFLLSCVLLTTLSTTGFIIYLFIVIVVGYSQSKKYSLLFFPLFILILLPFLYSDFFILKITNDYDQMINYEQVFQLAKETDSIQTPGRLISLRLAFIDFLHHPFWGGGTKVSSLSDLYGGEVMLVSGFAMLLVYYGISMAIIWMYGFYRFSIFVQSFYRVKRGKYLLFIVLLLISLSYEIEFPLFFLIATLPFLYSYEHKTISHPIRNNNEHIASYI</sequence>
<organism evidence="7 8">
    <name type="scientific">Parabacteroides johnsonii CL02T12C29</name>
    <dbReference type="NCBI Taxonomy" id="999419"/>
    <lineage>
        <taxon>Bacteria</taxon>
        <taxon>Pseudomonadati</taxon>
        <taxon>Bacteroidota</taxon>
        <taxon>Bacteroidia</taxon>
        <taxon>Bacteroidales</taxon>
        <taxon>Tannerellaceae</taxon>
        <taxon>Parabacteroides</taxon>
    </lineage>
</organism>
<feature type="transmembrane region" description="Helical" evidence="5">
    <location>
        <begin position="210"/>
        <end position="237"/>
    </location>
</feature>
<comment type="caution">
    <text evidence="7">The sequence shown here is derived from an EMBL/GenBank/DDBJ whole genome shotgun (WGS) entry which is preliminary data.</text>
</comment>
<evidence type="ECO:0000256" key="5">
    <source>
        <dbReference type="SAM" id="Phobius"/>
    </source>
</evidence>
<evidence type="ECO:0000313" key="7">
    <source>
        <dbReference type="EMBL" id="EKN12986.1"/>
    </source>
</evidence>
<evidence type="ECO:0000256" key="4">
    <source>
        <dbReference type="ARBA" id="ARBA00023136"/>
    </source>
</evidence>
<feature type="transmembrane region" description="Helical" evidence="5">
    <location>
        <begin position="179"/>
        <end position="198"/>
    </location>
</feature>
<evidence type="ECO:0000256" key="2">
    <source>
        <dbReference type="ARBA" id="ARBA00022692"/>
    </source>
</evidence>
<feature type="transmembrane region" description="Helical" evidence="5">
    <location>
        <begin position="81"/>
        <end position="98"/>
    </location>
</feature>
<reference evidence="7 8" key="1">
    <citation type="submission" date="2012-02" db="EMBL/GenBank/DDBJ databases">
        <title>The Genome Sequence of Parabacteroides johnsonii CL02T12C29.</title>
        <authorList>
            <consortium name="The Broad Institute Genome Sequencing Platform"/>
            <person name="Earl A."/>
            <person name="Ward D."/>
            <person name="Feldgarden M."/>
            <person name="Gevers D."/>
            <person name="Zitomersky N.L."/>
            <person name="Coyne M.J."/>
            <person name="Comstock L.E."/>
            <person name="Young S.K."/>
            <person name="Zeng Q."/>
            <person name="Gargeya S."/>
            <person name="Fitzgerald M."/>
            <person name="Haas B."/>
            <person name="Abouelleil A."/>
            <person name="Alvarado L."/>
            <person name="Arachchi H.M."/>
            <person name="Berlin A."/>
            <person name="Chapman S.B."/>
            <person name="Gearin G."/>
            <person name="Goldberg J."/>
            <person name="Griggs A."/>
            <person name="Gujja S."/>
            <person name="Hansen M."/>
            <person name="Heiman D."/>
            <person name="Howarth C."/>
            <person name="Larimer J."/>
            <person name="Lui A."/>
            <person name="MacDonald P.J.P."/>
            <person name="McCowen C."/>
            <person name="Montmayeur A."/>
            <person name="Murphy C."/>
            <person name="Neiman D."/>
            <person name="Pearson M."/>
            <person name="Priest M."/>
            <person name="Roberts A."/>
            <person name="Saif S."/>
            <person name="Shea T."/>
            <person name="Sisk P."/>
            <person name="Stolte C."/>
            <person name="Sykes S."/>
            <person name="Wortman J."/>
            <person name="Nusbaum C."/>
            <person name="Birren B."/>
        </authorList>
    </citation>
    <scope>NUCLEOTIDE SEQUENCE [LARGE SCALE GENOMIC DNA]</scope>
    <source>
        <strain evidence="7 8">CL02T12C29</strain>
    </source>
</reference>